<keyword evidence="2" id="KW-1133">Transmembrane helix</keyword>
<feature type="region of interest" description="Disordered" evidence="1">
    <location>
        <begin position="43"/>
        <end position="89"/>
    </location>
</feature>
<dbReference type="EMBL" id="JAVHJV010000007">
    <property type="protein sequence ID" value="KAK5940949.1"/>
    <property type="molecule type" value="Genomic_DNA"/>
</dbReference>
<evidence type="ECO:0000313" key="4">
    <source>
        <dbReference type="Proteomes" id="UP001334248"/>
    </source>
</evidence>
<feature type="transmembrane region" description="Helical" evidence="2">
    <location>
        <begin position="333"/>
        <end position="353"/>
    </location>
</feature>
<feature type="compositionally biased region" description="Basic and acidic residues" evidence="1">
    <location>
        <begin position="52"/>
        <end position="61"/>
    </location>
</feature>
<dbReference type="GeneID" id="89999675"/>
<organism evidence="3 4">
    <name type="scientific">Knufia obscura</name>
    <dbReference type="NCBI Taxonomy" id="1635080"/>
    <lineage>
        <taxon>Eukaryota</taxon>
        <taxon>Fungi</taxon>
        <taxon>Dikarya</taxon>
        <taxon>Ascomycota</taxon>
        <taxon>Pezizomycotina</taxon>
        <taxon>Eurotiomycetes</taxon>
        <taxon>Chaetothyriomycetidae</taxon>
        <taxon>Chaetothyriales</taxon>
        <taxon>Trichomeriaceae</taxon>
        <taxon>Knufia</taxon>
    </lineage>
</organism>
<evidence type="ECO:0000256" key="2">
    <source>
        <dbReference type="SAM" id="Phobius"/>
    </source>
</evidence>
<reference evidence="3 4" key="1">
    <citation type="journal article" date="2023" name="Res Sq">
        <title>Genomic and morphological characterization of Knufia obscura isolated from the Mars 2020 spacecraft assembly facility.</title>
        <authorList>
            <person name="Chander A.M."/>
            <person name="Teixeira M.M."/>
            <person name="Singh N.K."/>
            <person name="Williams M.P."/>
            <person name="Parker C.W."/>
            <person name="Leo P."/>
            <person name="Stajich J.E."/>
            <person name="Torok T."/>
            <person name="Tighe S."/>
            <person name="Mason C.E."/>
            <person name="Venkateswaran K."/>
        </authorList>
    </citation>
    <scope>NUCLEOTIDE SEQUENCE [LARGE SCALE GENOMIC DNA]</scope>
    <source>
        <strain evidence="3 4">CCFEE 5817</strain>
    </source>
</reference>
<name>A0ABR0RK18_9EURO</name>
<comment type="caution">
    <text evidence="3">The sequence shown here is derived from an EMBL/GenBank/DDBJ whole genome shotgun (WGS) entry which is preliminary data.</text>
</comment>
<dbReference type="RefSeq" id="XP_064729039.1">
    <property type="nucleotide sequence ID" value="XM_064874639.1"/>
</dbReference>
<feature type="compositionally biased region" description="Basic and acidic residues" evidence="1">
    <location>
        <begin position="71"/>
        <end position="81"/>
    </location>
</feature>
<proteinExistence type="predicted"/>
<dbReference type="Proteomes" id="UP001334248">
    <property type="component" value="Unassembled WGS sequence"/>
</dbReference>
<gene>
    <name evidence="3" type="ORF">PMZ80_006226</name>
</gene>
<evidence type="ECO:0000313" key="3">
    <source>
        <dbReference type="EMBL" id="KAK5940949.1"/>
    </source>
</evidence>
<accession>A0ABR0RK18</accession>
<keyword evidence="2" id="KW-0472">Membrane</keyword>
<keyword evidence="2" id="KW-0812">Transmembrane</keyword>
<protein>
    <submittedName>
        <fullName evidence="3">Uncharacterized protein</fullName>
    </submittedName>
</protein>
<evidence type="ECO:0000256" key="1">
    <source>
        <dbReference type="SAM" id="MobiDB-lite"/>
    </source>
</evidence>
<keyword evidence="4" id="KW-1185">Reference proteome</keyword>
<sequence>MRYMRDDLKDAVAAGIDLEAFLVDQTEQVVRLVAKSHAQTRGGAGPYVLGDHITKDSHDGASEDVGTTDSADDRARHRPSDEDAGDAPIVITGDGTSAIGGFFSHNDAGFMMVAIPTAAVTTATLTTAPKMDRSITRRALLRPSMNPHSLPYILRFPGAGTASIHCNEFKLRYPFNAHFCQSLCTTGHMPDPYDLEVYTPVPWTGSAVDVQGGLDGVIYAGRIPPAPEGDPFIAVDYRQIIGYDLYHRQILHANSAVNRAVFGRELSDLLETLESSLAHASPTNCSQHVVCYKHPLGDPKFYRTCHHEPVTTHGTSILHGHIMRPELIRRGRLQLDVFYIATAQVAIAIIYGFHWNHMCPRPA</sequence>